<proteinExistence type="predicted"/>
<evidence type="ECO:0000313" key="2">
    <source>
        <dbReference type="EMBL" id="MBF0595866.1"/>
    </source>
</evidence>
<sequence>MNYKNIFSVILLIITGSTFVSAQITNAESHNKYVQKVEEKYPLIFSEINPKHPDTAFEIGLKTEGFSTDFIGVNGKNQFYLIYAQHLQSINKLNLSENYRSNFIQTFQSINRINGLINTNVAYHEVMQTMLIAYAEYALYEIKDLDQSKLSTIDVNKQKKLFIKSIEQKVKTKNQEFKLNSLPNFNRNQELIKTEINNLDKLINDAFALKAAQIFHYTYF</sequence>
<accession>A0A8J7KH38</accession>
<protein>
    <submittedName>
        <fullName evidence="2">Uncharacterized protein</fullName>
    </submittedName>
</protein>
<feature type="signal peptide" evidence="1">
    <location>
        <begin position="1"/>
        <end position="22"/>
    </location>
</feature>
<keyword evidence="1" id="KW-0732">Signal</keyword>
<evidence type="ECO:0000313" key="3">
    <source>
        <dbReference type="Proteomes" id="UP000608754"/>
    </source>
</evidence>
<dbReference type="AlphaFoldDB" id="A0A8J7KH38"/>
<feature type="chain" id="PRO_5035296611" evidence="1">
    <location>
        <begin position="23"/>
        <end position="220"/>
    </location>
</feature>
<reference evidence="2" key="1">
    <citation type="submission" date="2020-10" db="EMBL/GenBank/DDBJ databases">
        <authorList>
            <person name="Lu T."/>
            <person name="Wang Q."/>
            <person name="Han X."/>
        </authorList>
    </citation>
    <scope>NUCLEOTIDE SEQUENCE</scope>
    <source>
        <strain evidence="2">WQ 117</strain>
    </source>
</reference>
<evidence type="ECO:0000256" key="1">
    <source>
        <dbReference type="SAM" id="SignalP"/>
    </source>
</evidence>
<name>A0A8J7KH38_9FLAO</name>
<comment type="caution">
    <text evidence="2">The sequence shown here is derived from an EMBL/GenBank/DDBJ whole genome shotgun (WGS) entry which is preliminary data.</text>
</comment>
<keyword evidence="3" id="KW-1185">Reference proteome</keyword>
<dbReference type="Proteomes" id="UP000608754">
    <property type="component" value="Unassembled WGS sequence"/>
</dbReference>
<dbReference type="RefSeq" id="WP_194181401.1">
    <property type="nucleotide sequence ID" value="NZ_JADGIK010000001.1"/>
</dbReference>
<dbReference type="EMBL" id="JADGIK010000001">
    <property type="protein sequence ID" value="MBF0595866.1"/>
    <property type="molecule type" value="Genomic_DNA"/>
</dbReference>
<gene>
    <name evidence="2" type="ORF">IM532_00070</name>
</gene>
<organism evidence="2 3">
    <name type="scientific">Faecalibacter rhinopitheci</name>
    <dbReference type="NCBI Taxonomy" id="2779678"/>
    <lineage>
        <taxon>Bacteria</taxon>
        <taxon>Pseudomonadati</taxon>
        <taxon>Bacteroidota</taxon>
        <taxon>Flavobacteriia</taxon>
        <taxon>Flavobacteriales</taxon>
        <taxon>Weeksellaceae</taxon>
        <taxon>Faecalibacter</taxon>
    </lineage>
</organism>